<feature type="domain" description="Aminotransferase class I/classII large" evidence="7">
    <location>
        <begin position="45"/>
        <end position="397"/>
    </location>
</feature>
<evidence type="ECO:0000256" key="2">
    <source>
        <dbReference type="ARBA" id="ARBA00007441"/>
    </source>
</evidence>
<comment type="cofactor">
    <cofactor evidence="1">
        <name>pyridoxal 5'-phosphate</name>
        <dbReference type="ChEBI" id="CHEBI:597326"/>
    </cofactor>
</comment>
<protein>
    <recommendedName>
        <fullName evidence="6">alanine transaminase</fullName>
        <ecNumber evidence="6">2.6.1.2</ecNumber>
    </recommendedName>
</protein>
<evidence type="ECO:0000313" key="9">
    <source>
        <dbReference type="Proteomes" id="UP000006002"/>
    </source>
</evidence>
<dbReference type="Gene3D" id="3.40.640.10">
    <property type="entry name" value="Type I PLP-dependent aspartate aminotransferase-like (Major domain)"/>
    <property type="match status" value="1"/>
</dbReference>
<dbReference type="InterPro" id="IPR051926">
    <property type="entry name" value="Ala_Aminotransferase"/>
</dbReference>
<organism evidence="8 9">
    <name type="scientific">Blautia obeum ATCC 29174</name>
    <dbReference type="NCBI Taxonomy" id="411459"/>
    <lineage>
        <taxon>Bacteria</taxon>
        <taxon>Bacillati</taxon>
        <taxon>Bacillota</taxon>
        <taxon>Clostridia</taxon>
        <taxon>Lachnospirales</taxon>
        <taxon>Lachnospiraceae</taxon>
        <taxon>Blautia</taxon>
    </lineage>
</organism>
<dbReference type="EC" id="2.6.1.2" evidence="6"/>
<evidence type="ECO:0000256" key="4">
    <source>
        <dbReference type="ARBA" id="ARBA00022679"/>
    </source>
</evidence>
<dbReference type="AlphaFoldDB" id="A5ZR81"/>
<dbReference type="GO" id="GO:0004021">
    <property type="term" value="F:L-alanine:2-oxoglutarate aminotransferase activity"/>
    <property type="evidence" value="ECO:0007669"/>
    <property type="project" value="UniProtKB-EC"/>
</dbReference>
<evidence type="ECO:0000259" key="7">
    <source>
        <dbReference type="Pfam" id="PF00155"/>
    </source>
</evidence>
<dbReference type="InterPro" id="IPR015422">
    <property type="entry name" value="PyrdxlP-dep_Trfase_small"/>
</dbReference>
<dbReference type="PANTHER" id="PTHR43488:SF2">
    <property type="entry name" value="GLUTAMATE-PYRUVATE AMINOTRANSFERASE ALAA"/>
    <property type="match status" value="1"/>
</dbReference>
<proteinExistence type="inferred from homology"/>
<dbReference type="Gene3D" id="3.90.1150.10">
    <property type="entry name" value="Aspartate Aminotransferase, domain 1"/>
    <property type="match status" value="1"/>
</dbReference>
<sequence length="416" mass="47174">MNKKFTERSEKMRTFDKSTKLDNVLYDVRGPVVDEAARMEEEGKEILKLNIGNPYPFGFSAPQEVILDMLSNIRTSQGYSDSKGIFSARKAIMQYAQLRNIPNVSMNDIYTGNGVSELINLCMQALLDNGDEILIPAPDYPLWTATATLAGGNVVHYVCDEQSDWYPDIDDIRSKITDKTKAIVIINPNNPTGAVYPKEILEQIVQIAREKELIIFSDEIYDRLVMDGYEHTSIASLAPDVFCVTFSGLSKSHMIAGFRIGWMILSGAKDKAKGYIEGIKMLSSMRLCSNVPAQSIVQTALGGYQSVTEYIKPGGRVYEQRECIYNALKDIPGISVVKPHAAFYIFPKIDTEKFNITNDEQFALDFLHEKQVLIVPGKGFNWMKPDHFRIVYLPNIRQLEKSMEKLREFLRTYQQR</sequence>
<dbReference type="PANTHER" id="PTHR43488">
    <property type="entry name" value="GLUTAMATE-PYRUVATE AMINOTRANSFERASE ALAA"/>
    <property type="match status" value="1"/>
</dbReference>
<dbReference type="GO" id="GO:0030170">
    <property type="term" value="F:pyridoxal phosphate binding"/>
    <property type="evidence" value="ECO:0007669"/>
    <property type="project" value="InterPro"/>
</dbReference>
<gene>
    <name evidence="8" type="ORF">RUMOBE_01508</name>
</gene>
<dbReference type="InterPro" id="IPR015424">
    <property type="entry name" value="PyrdxlP-dep_Trfase"/>
</dbReference>
<evidence type="ECO:0000313" key="8">
    <source>
        <dbReference type="EMBL" id="EDM88088.1"/>
    </source>
</evidence>
<dbReference type="InterPro" id="IPR015421">
    <property type="entry name" value="PyrdxlP-dep_Trfase_major"/>
</dbReference>
<evidence type="ECO:0000256" key="1">
    <source>
        <dbReference type="ARBA" id="ARBA00001933"/>
    </source>
</evidence>
<reference evidence="8 9" key="1">
    <citation type="submission" date="2007-03" db="EMBL/GenBank/DDBJ databases">
        <authorList>
            <person name="Fulton L."/>
            <person name="Clifton S."/>
            <person name="Fulton B."/>
            <person name="Xu J."/>
            <person name="Minx P."/>
            <person name="Pepin K.H."/>
            <person name="Johnson M."/>
            <person name="Thiruvilangam P."/>
            <person name="Bhonagiri V."/>
            <person name="Nash W.E."/>
            <person name="Mardis E.R."/>
            <person name="Wilson R.K."/>
        </authorList>
    </citation>
    <scope>NUCLEOTIDE SEQUENCE [LARGE SCALE GENOMIC DNA]</scope>
    <source>
        <strain evidence="8 9">ATCC 29174</strain>
    </source>
</reference>
<dbReference type="Pfam" id="PF00155">
    <property type="entry name" value="Aminotran_1_2"/>
    <property type="match status" value="1"/>
</dbReference>
<evidence type="ECO:0000256" key="5">
    <source>
        <dbReference type="ARBA" id="ARBA00022898"/>
    </source>
</evidence>
<comment type="similarity">
    <text evidence="2">Belongs to the class-I pyridoxal-phosphate-dependent aminotransferase family.</text>
</comment>
<name>A5ZR81_9FIRM</name>
<dbReference type="HOGENOM" id="CLU_017584_4_2_9"/>
<keyword evidence="4 8" id="KW-0808">Transferase</keyword>
<reference evidence="8 9" key="2">
    <citation type="submission" date="2007-04" db="EMBL/GenBank/DDBJ databases">
        <title>Draft genome sequence of Ruminococcus obeum (ATCC 29174).</title>
        <authorList>
            <person name="Sudarsanam P."/>
            <person name="Ley R."/>
            <person name="Guruge J."/>
            <person name="Turnbaugh P.J."/>
            <person name="Mahowald M."/>
            <person name="Liep D."/>
            <person name="Gordon J."/>
        </authorList>
    </citation>
    <scope>NUCLEOTIDE SEQUENCE [LARGE SCALE GENOMIC DNA]</scope>
    <source>
        <strain evidence="8 9">ATCC 29174</strain>
    </source>
</reference>
<accession>A5ZR81</accession>
<dbReference type="SUPFAM" id="SSF53383">
    <property type="entry name" value="PLP-dependent transferases"/>
    <property type="match status" value="1"/>
</dbReference>
<dbReference type="eggNOG" id="COG0436">
    <property type="taxonomic scope" value="Bacteria"/>
</dbReference>
<evidence type="ECO:0000256" key="3">
    <source>
        <dbReference type="ARBA" id="ARBA00022576"/>
    </source>
</evidence>
<dbReference type="Proteomes" id="UP000006002">
    <property type="component" value="Unassembled WGS sequence"/>
</dbReference>
<dbReference type="EMBL" id="AAVO02000004">
    <property type="protein sequence ID" value="EDM88088.1"/>
    <property type="molecule type" value="Genomic_DNA"/>
</dbReference>
<keyword evidence="5" id="KW-0663">Pyridoxal phosphate</keyword>
<keyword evidence="3 8" id="KW-0032">Aminotransferase</keyword>
<evidence type="ECO:0000256" key="6">
    <source>
        <dbReference type="ARBA" id="ARBA00026106"/>
    </source>
</evidence>
<dbReference type="InterPro" id="IPR004839">
    <property type="entry name" value="Aminotransferase_I/II_large"/>
</dbReference>
<dbReference type="CDD" id="cd00609">
    <property type="entry name" value="AAT_like"/>
    <property type="match status" value="1"/>
</dbReference>
<comment type="caution">
    <text evidence="8">The sequence shown here is derived from an EMBL/GenBank/DDBJ whole genome shotgun (WGS) entry which is preliminary data.</text>
</comment>